<name>A0A8X6LE98_TRICU</name>
<dbReference type="GO" id="GO:0000278">
    <property type="term" value="P:mitotic cell cycle"/>
    <property type="evidence" value="ECO:0007669"/>
    <property type="project" value="TreeGrafter"/>
</dbReference>
<proteinExistence type="predicted"/>
<dbReference type="Gene3D" id="3.30.200.20">
    <property type="entry name" value="Phosphorylase Kinase, domain 1"/>
    <property type="match status" value="1"/>
</dbReference>
<feature type="region of interest" description="Disordered" evidence="1">
    <location>
        <begin position="1"/>
        <end position="22"/>
    </location>
</feature>
<protein>
    <submittedName>
        <fullName evidence="2">Uncharacterized protein</fullName>
    </submittedName>
</protein>
<accession>A0A8X6LE98</accession>
<dbReference type="GO" id="GO:0072354">
    <property type="term" value="F:histone H3T3 kinase activity"/>
    <property type="evidence" value="ECO:0007669"/>
    <property type="project" value="TreeGrafter"/>
</dbReference>
<dbReference type="Pfam" id="PF12330">
    <property type="entry name" value="Haspin_kinase"/>
    <property type="match status" value="1"/>
</dbReference>
<dbReference type="PANTHER" id="PTHR24419">
    <property type="entry name" value="INTERLEUKIN-1 RECEPTOR-ASSOCIATED KINASE"/>
    <property type="match status" value="1"/>
</dbReference>
<dbReference type="SUPFAM" id="SSF56112">
    <property type="entry name" value="Protein kinase-like (PK-like)"/>
    <property type="match status" value="1"/>
</dbReference>
<dbReference type="GO" id="GO:0005737">
    <property type="term" value="C:cytoplasm"/>
    <property type="evidence" value="ECO:0007669"/>
    <property type="project" value="TreeGrafter"/>
</dbReference>
<reference evidence="2" key="1">
    <citation type="submission" date="2020-07" db="EMBL/GenBank/DDBJ databases">
        <title>Multicomponent nature underlies the extraordinary mechanical properties of spider dragline silk.</title>
        <authorList>
            <person name="Kono N."/>
            <person name="Nakamura H."/>
            <person name="Mori M."/>
            <person name="Yoshida Y."/>
            <person name="Ohtoshi R."/>
            <person name="Malay A.D."/>
            <person name="Moran D.A.P."/>
            <person name="Tomita M."/>
            <person name="Numata K."/>
            <person name="Arakawa K."/>
        </authorList>
    </citation>
    <scope>NUCLEOTIDE SEQUENCE</scope>
</reference>
<sequence>MSPSSAPPENTRGIGHLSSPQTKTFEEELRRYLSKLAEPGVFQAPNFPKAFSIDLVKGKAPKCLVDAWLRFQDDPNTEETYHFKPDRYTPDSLFLVMSLENCGEIFLSTPALNILQALSLVLQTASALAVAECAYGFEHRDLHLGNWLIRQTDKNWLYYSTRHWRWSLPTFGVQAFLIDFTMSRIQVDGNVFAMDLSHLSESEQQGDGNLLNHNNIYGMMKDALREDFTAFKPLTNLWWLAHLTGNVYSMQRELSLVNPEMDEFSSFALYALERLKDNILLYPSTMDFLRAEVFNVNASNNLIGESWSGPQLLLQPH</sequence>
<dbReference type="OrthoDB" id="6412694at2759"/>
<dbReference type="Gene3D" id="1.10.510.10">
    <property type="entry name" value="Transferase(Phosphotransferase) domain 1"/>
    <property type="match status" value="1"/>
</dbReference>
<dbReference type="GO" id="GO:0005634">
    <property type="term" value="C:nucleus"/>
    <property type="evidence" value="ECO:0007669"/>
    <property type="project" value="TreeGrafter"/>
</dbReference>
<organism evidence="2 3">
    <name type="scientific">Trichonephila clavata</name>
    <name type="common">Joro spider</name>
    <name type="synonym">Nephila clavata</name>
    <dbReference type="NCBI Taxonomy" id="2740835"/>
    <lineage>
        <taxon>Eukaryota</taxon>
        <taxon>Metazoa</taxon>
        <taxon>Ecdysozoa</taxon>
        <taxon>Arthropoda</taxon>
        <taxon>Chelicerata</taxon>
        <taxon>Arachnida</taxon>
        <taxon>Araneae</taxon>
        <taxon>Araneomorphae</taxon>
        <taxon>Entelegynae</taxon>
        <taxon>Araneoidea</taxon>
        <taxon>Nephilidae</taxon>
        <taxon>Trichonephila</taxon>
    </lineage>
</organism>
<keyword evidence="3" id="KW-1185">Reference proteome</keyword>
<dbReference type="AlphaFoldDB" id="A0A8X6LE98"/>
<dbReference type="GO" id="GO:0035556">
    <property type="term" value="P:intracellular signal transduction"/>
    <property type="evidence" value="ECO:0007669"/>
    <property type="project" value="TreeGrafter"/>
</dbReference>
<dbReference type="PANTHER" id="PTHR24419:SF18">
    <property type="entry name" value="SERINE_THREONINE-PROTEIN KINASE HASPIN"/>
    <property type="match status" value="1"/>
</dbReference>
<dbReference type="Proteomes" id="UP000887116">
    <property type="component" value="Unassembled WGS sequence"/>
</dbReference>
<evidence type="ECO:0000313" key="2">
    <source>
        <dbReference type="EMBL" id="GFR06580.1"/>
    </source>
</evidence>
<gene>
    <name evidence="2" type="primary">Haspin</name>
    <name evidence="2" type="ORF">TNCT_538661</name>
</gene>
<dbReference type="InterPro" id="IPR011009">
    <property type="entry name" value="Kinase-like_dom_sf"/>
</dbReference>
<evidence type="ECO:0000256" key="1">
    <source>
        <dbReference type="SAM" id="MobiDB-lite"/>
    </source>
</evidence>
<dbReference type="EMBL" id="BMAO01016147">
    <property type="protein sequence ID" value="GFR06580.1"/>
    <property type="molecule type" value="Genomic_DNA"/>
</dbReference>
<comment type="caution">
    <text evidence="2">The sequence shown here is derived from an EMBL/GenBank/DDBJ whole genome shotgun (WGS) entry which is preliminary data.</text>
</comment>
<evidence type="ECO:0000313" key="3">
    <source>
        <dbReference type="Proteomes" id="UP000887116"/>
    </source>
</evidence>